<evidence type="ECO:0000256" key="1">
    <source>
        <dbReference type="ARBA" id="ARBA00022679"/>
    </source>
</evidence>
<feature type="domain" description="Protein kinase" evidence="7">
    <location>
        <begin position="385"/>
        <end position="733"/>
    </location>
</feature>
<keyword evidence="5" id="KW-0652">Protein synthesis inhibitor</keyword>
<dbReference type="GO" id="GO:0005737">
    <property type="term" value="C:cytoplasm"/>
    <property type="evidence" value="ECO:0007669"/>
    <property type="project" value="TreeGrafter"/>
</dbReference>
<keyword evidence="8" id="KW-0396">Initiation factor</keyword>
<keyword evidence="1" id="KW-0808">Transferase</keyword>
<dbReference type="GO" id="GO:0017148">
    <property type="term" value="P:negative regulation of translation"/>
    <property type="evidence" value="ECO:0007669"/>
    <property type="project" value="UniProtKB-KW"/>
</dbReference>
<dbReference type="SUPFAM" id="SSF50985">
    <property type="entry name" value="RCC1/BLIP-II"/>
    <property type="match status" value="1"/>
</dbReference>
<dbReference type="SMART" id="SM00220">
    <property type="entry name" value="S_TKc"/>
    <property type="match status" value="1"/>
</dbReference>
<dbReference type="InterPro" id="IPR009091">
    <property type="entry name" value="RCC1/BLIP-II"/>
</dbReference>
<dbReference type="InterPro" id="IPR011009">
    <property type="entry name" value="Kinase-like_dom_sf"/>
</dbReference>
<reference evidence="8 9" key="1">
    <citation type="submission" date="2016-02" db="EMBL/GenBank/DDBJ databases">
        <title>Genome analysis of coral dinoflagellate symbionts highlights evolutionary adaptations to a symbiotic lifestyle.</title>
        <authorList>
            <person name="Aranda M."/>
            <person name="Li Y."/>
            <person name="Liew Y.J."/>
            <person name="Baumgarten S."/>
            <person name="Simakov O."/>
            <person name="Wilson M."/>
            <person name="Piel J."/>
            <person name="Ashoor H."/>
            <person name="Bougouffa S."/>
            <person name="Bajic V.B."/>
            <person name="Ryu T."/>
            <person name="Ravasi T."/>
            <person name="Bayer T."/>
            <person name="Micklem G."/>
            <person name="Kim H."/>
            <person name="Bhak J."/>
            <person name="Lajeunesse T.C."/>
            <person name="Voolstra C.R."/>
        </authorList>
    </citation>
    <scope>NUCLEOTIDE SEQUENCE [LARGE SCALE GENOMIC DNA]</scope>
    <source>
        <strain evidence="8 9">CCMP2467</strain>
    </source>
</reference>
<keyword evidence="8" id="KW-0648">Protein biosynthesis</keyword>
<proteinExistence type="predicted"/>
<evidence type="ECO:0000313" key="8">
    <source>
        <dbReference type="EMBL" id="OLP79806.1"/>
    </source>
</evidence>
<dbReference type="Proteomes" id="UP000186817">
    <property type="component" value="Unassembled WGS sequence"/>
</dbReference>
<sequence length="733" mass="78992">MIVRALNLDQACAQSIAFRPPSTMALVGGLRLELSDTSSLELPLESVQPPKYDFHFFDQNFQSLAGHLLGSPAAHVVGISKADRNWSTICTRAYQNRNALAEMQRRLPQVGWYRSILESATGMSFGAWLGGLPWWATTGEVLDWCREHYVEPTWLQWLPSKMEPDATLYSCVVIFEPEELRNAALQSLPHSFYGQALSNFEIFSGPRPDPASEEEATSVSLVSGRTTTVQAALDETVGTMKRRAQIALGVGMGSLLDSSGCIVDGCMPIKRARVQNGDRLTLLHTNRVHIQASSRAFAAILDDGSVVTWGLAFCGGDSSAVQGRLKHVQQVQATDAAFAAILDDGSVVTWGSAVYGGDSSAVQGQLKNVQQVQGASGAFAAILSDGSVVTWGDARFGGDSSAVQDQLNDVRQIQSSDEAFAAILSDGSIVTWGDARCGGDSSAVQDQLKDVRQIQSSDEAFAAILSDGSIVTWGDAEGIETSVMREAQVLASIDHPNIVHCVRSWIQTDSADGGDATGSTRASSWPSTPATPSPDSPASDAESETRPLPRRGRSEDGPQYGATLFLQMELCKERNLQHWISEQNSEPATCEEQRTREAKSIFLQCLRALAHLHGLKWMHRDIKPSNILFGQDDAIRLADFGLAKAVEAPSCLPSPRLAPRLPSLTAACSKATETRTGNWWKQLPTPRRSIACHGAMCWFQPCAQSPHREGSGTAGGQPAVLRSCPASLLGRGE</sequence>
<organism evidence="8 9">
    <name type="scientific">Symbiodinium microadriaticum</name>
    <name type="common">Dinoflagellate</name>
    <name type="synonym">Zooxanthella microadriatica</name>
    <dbReference type="NCBI Taxonomy" id="2951"/>
    <lineage>
        <taxon>Eukaryota</taxon>
        <taxon>Sar</taxon>
        <taxon>Alveolata</taxon>
        <taxon>Dinophyceae</taxon>
        <taxon>Suessiales</taxon>
        <taxon>Symbiodiniaceae</taxon>
        <taxon>Symbiodinium</taxon>
    </lineage>
</organism>
<evidence type="ECO:0000256" key="6">
    <source>
        <dbReference type="SAM" id="MobiDB-lite"/>
    </source>
</evidence>
<evidence type="ECO:0000256" key="2">
    <source>
        <dbReference type="ARBA" id="ARBA00022741"/>
    </source>
</evidence>
<name>A0A1Q9CA57_SYMMI</name>
<dbReference type="OrthoDB" id="341578at2759"/>
<dbReference type="GO" id="GO:0005524">
    <property type="term" value="F:ATP binding"/>
    <property type="evidence" value="ECO:0007669"/>
    <property type="project" value="UniProtKB-KW"/>
</dbReference>
<dbReference type="PANTHER" id="PTHR11042">
    <property type="entry name" value="EUKARYOTIC TRANSLATION INITIATION FACTOR 2-ALPHA KINASE EIF2-ALPHA KINASE -RELATED"/>
    <property type="match status" value="1"/>
</dbReference>
<feature type="region of interest" description="Disordered" evidence="6">
    <location>
        <begin position="510"/>
        <end position="559"/>
    </location>
</feature>
<evidence type="ECO:0000256" key="4">
    <source>
        <dbReference type="ARBA" id="ARBA00022840"/>
    </source>
</evidence>
<dbReference type="GO" id="GO:0003743">
    <property type="term" value="F:translation initiation factor activity"/>
    <property type="evidence" value="ECO:0007669"/>
    <property type="project" value="UniProtKB-KW"/>
</dbReference>
<evidence type="ECO:0000313" key="9">
    <source>
        <dbReference type="Proteomes" id="UP000186817"/>
    </source>
</evidence>
<dbReference type="EMBL" id="LSRX01001446">
    <property type="protein sequence ID" value="OLP79806.1"/>
    <property type="molecule type" value="Genomic_DNA"/>
</dbReference>
<keyword evidence="3 8" id="KW-0418">Kinase</keyword>
<feature type="compositionally biased region" description="Basic and acidic residues" evidence="6">
    <location>
        <begin position="543"/>
        <end position="556"/>
    </location>
</feature>
<evidence type="ECO:0000256" key="5">
    <source>
        <dbReference type="ARBA" id="ARBA00023193"/>
    </source>
</evidence>
<accession>A0A1Q9CA57</accession>
<dbReference type="Pfam" id="PF00069">
    <property type="entry name" value="Pkinase"/>
    <property type="match status" value="1"/>
</dbReference>
<dbReference type="InterPro" id="IPR000719">
    <property type="entry name" value="Prot_kinase_dom"/>
</dbReference>
<dbReference type="InterPro" id="IPR050339">
    <property type="entry name" value="CC_SR_Kinase"/>
</dbReference>
<evidence type="ECO:0000259" key="7">
    <source>
        <dbReference type="PROSITE" id="PS50011"/>
    </source>
</evidence>
<keyword evidence="9" id="KW-1185">Reference proteome</keyword>
<dbReference type="Gene3D" id="2.130.10.30">
    <property type="entry name" value="Regulator of chromosome condensation 1/beta-lactamase-inhibitor protein II"/>
    <property type="match status" value="1"/>
</dbReference>
<dbReference type="AlphaFoldDB" id="A0A1Q9CA57"/>
<keyword evidence="4" id="KW-0067">ATP-binding</keyword>
<dbReference type="PROSITE" id="PS50011">
    <property type="entry name" value="PROTEIN_KINASE_DOM"/>
    <property type="match status" value="1"/>
</dbReference>
<comment type="caution">
    <text evidence="8">The sequence shown here is derived from an EMBL/GenBank/DDBJ whole genome shotgun (WGS) entry which is preliminary data.</text>
</comment>
<dbReference type="Gene3D" id="1.10.510.10">
    <property type="entry name" value="Transferase(Phosphotransferase) domain 1"/>
    <property type="match status" value="1"/>
</dbReference>
<protein>
    <submittedName>
        <fullName evidence="8">Eukaryotic translation initiation factor 2-alpha kinase 3</fullName>
    </submittedName>
</protein>
<evidence type="ECO:0000256" key="3">
    <source>
        <dbReference type="ARBA" id="ARBA00022777"/>
    </source>
</evidence>
<dbReference type="GO" id="GO:0005634">
    <property type="term" value="C:nucleus"/>
    <property type="evidence" value="ECO:0007669"/>
    <property type="project" value="TreeGrafter"/>
</dbReference>
<keyword evidence="2" id="KW-0547">Nucleotide-binding</keyword>
<dbReference type="GO" id="GO:0004672">
    <property type="term" value="F:protein kinase activity"/>
    <property type="evidence" value="ECO:0007669"/>
    <property type="project" value="InterPro"/>
</dbReference>
<gene>
    <name evidence="8" type="primary">Eif2ak3</name>
    <name evidence="8" type="ORF">AK812_SmicGene39862</name>
</gene>
<dbReference type="SUPFAM" id="SSF56112">
    <property type="entry name" value="Protein kinase-like (PK-like)"/>
    <property type="match status" value="1"/>
</dbReference>